<dbReference type="AlphaFoldDB" id="A0A347ZVQ2"/>
<keyword evidence="5" id="KW-0698">rRNA processing</keyword>
<gene>
    <name evidence="12" type="ORF">DFR64_2283</name>
</gene>
<accession>A0A347ZVQ2</accession>
<dbReference type="InterPro" id="IPR010769">
    <property type="entry name" value="rRNA_MeTrfase_GmN_bac"/>
</dbReference>
<keyword evidence="9" id="KW-0046">Antibiotic resistance</keyword>
<dbReference type="EC" id="2.1.1.179" evidence="3"/>
<proteinExistence type="inferred from homology"/>
<comment type="catalytic activity">
    <reaction evidence="1">
        <text>guanosine(1405) in 16S rRNA + S-adenosyl-L-methionine = N(7)-methylguanosine(1405) in 16S rRNA + S-adenosyl-L-homocysteine</text>
        <dbReference type="Rhea" id="RHEA:42772"/>
        <dbReference type="Rhea" id="RHEA-COMP:10225"/>
        <dbReference type="Rhea" id="RHEA-COMP:10226"/>
        <dbReference type="ChEBI" id="CHEBI:57856"/>
        <dbReference type="ChEBI" id="CHEBI:59789"/>
        <dbReference type="ChEBI" id="CHEBI:74269"/>
        <dbReference type="ChEBI" id="CHEBI:74480"/>
        <dbReference type="EC" id="2.1.1.179"/>
    </reaction>
</comment>
<dbReference type="SUPFAM" id="SSF53335">
    <property type="entry name" value="S-adenosyl-L-methionine-dependent methyltransferases"/>
    <property type="match status" value="1"/>
</dbReference>
<dbReference type="Proteomes" id="UP000256388">
    <property type="component" value="Unassembled WGS sequence"/>
</dbReference>
<comment type="similarity">
    <text evidence="2">Belongs to the methyltransferase superfamily. Aminoglycoside resistance family.</text>
</comment>
<evidence type="ECO:0000256" key="11">
    <source>
        <dbReference type="PIRSR" id="PIRSR015852-1"/>
    </source>
</evidence>
<keyword evidence="7 12" id="KW-0808">Transferase</keyword>
<dbReference type="RefSeq" id="WP_116225557.1">
    <property type="nucleotide sequence ID" value="NZ_AP018437.1"/>
</dbReference>
<dbReference type="Gene3D" id="1.10.8.10">
    <property type="entry name" value="DNA helicase RuvA subunit, C-terminal domain"/>
    <property type="match status" value="1"/>
</dbReference>
<protein>
    <recommendedName>
        <fullName evidence="4">16S rRNA (guanine(1405)-N(7))-methyltransferase</fullName>
        <ecNumber evidence="3">2.1.1.179</ecNumber>
    </recommendedName>
    <alternativeName>
        <fullName evidence="10">16S rRNA m7G1405 methyltransferase</fullName>
    </alternativeName>
</protein>
<evidence type="ECO:0000313" key="12">
    <source>
        <dbReference type="EMBL" id="REG07079.1"/>
    </source>
</evidence>
<name>A0A347ZVQ2_9CHLR</name>
<dbReference type="Pfam" id="PF07091">
    <property type="entry name" value="FmrO"/>
    <property type="match status" value="1"/>
</dbReference>
<feature type="binding site" evidence="11">
    <location>
        <position position="129"/>
    </location>
    <ligand>
        <name>S-adenosyl-L-methionine</name>
        <dbReference type="ChEBI" id="CHEBI:59789"/>
    </ligand>
</feature>
<evidence type="ECO:0000313" key="13">
    <source>
        <dbReference type="Proteomes" id="UP000256388"/>
    </source>
</evidence>
<evidence type="ECO:0000256" key="1">
    <source>
        <dbReference type="ARBA" id="ARBA00001643"/>
    </source>
</evidence>
<sequence>MTNPDPNLAAVTSAVLQKSKYEHIQPGLVEQLAARELVKGRKPKEAIKEVSAKLHQIGAAYFKLAPQYAHWLDELASLPNDPLSEDVRTFALQVMQAHSSTAERLPILAEFYADILAPLGPLESVFDLACGLNPLALPWMPLQAGARYFGCDIFSDLIAFDNAFLRHCGLDAHLETADIFHFEFKQPVQAALLLKSLPCLEQLEKGAAGALVDAVPAQFLLVSYPIRSLGGRSKGMRQTYNAQFKALTANKKWKITQYEFSSELAFLVEK</sequence>
<evidence type="ECO:0000256" key="7">
    <source>
        <dbReference type="ARBA" id="ARBA00022679"/>
    </source>
</evidence>
<comment type="caution">
    <text evidence="12">The sequence shown here is derived from an EMBL/GenBank/DDBJ whole genome shotgun (WGS) entry which is preliminary data.</text>
</comment>
<feature type="binding site" evidence="11">
    <location>
        <begin position="98"/>
        <end position="104"/>
    </location>
    <ligand>
        <name>S-adenosyl-L-methionine</name>
        <dbReference type="ChEBI" id="CHEBI:59789"/>
    </ligand>
</feature>
<keyword evidence="13" id="KW-1185">Reference proteome</keyword>
<feature type="binding site" evidence="11">
    <location>
        <position position="194"/>
    </location>
    <ligand>
        <name>S-adenosyl-L-methionine</name>
        <dbReference type="ChEBI" id="CHEBI:59789"/>
    </ligand>
</feature>
<dbReference type="PIRSF" id="PIRSF015852">
    <property type="entry name" value="RRNA_mtase_Grm"/>
    <property type="match status" value="1"/>
</dbReference>
<dbReference type="InterPro" id="IPR029063">
    <property type="entry name" value="SAM-dependent_MTases_sf"/>
</dbReference>
<dbReference type="InterPro" id="IPR025981">
    <property type="entry name" value="rRNA_MeTrfase"/>
</dbReference>
<feature type="binding site" evidence="11">
    <location>
        <position position="152"/>
    </location>
    <ligand>
        <name>S-adenosyl-L-methionine</name>
        <dbReference type="ChEBI" id="CHEBI:59789"/>
    </ligand>
</feature>
<keyword evidence="6 12" id="KW-0489">Methyltransferase</keyword>
<organism evidence="12 13">
    <name type="scientific">Pelolinea submarina</name>
    <dbReference type="NCBI Taxonomy" id="913107"/>
    <lineage>
        <taxon>Bacteria</taxon>
        <taxon>Bacillati</taxon>
        <taxon>Chloroflexota</taxon>
        <taxon>Anaerolineae</taxon>
        <taxon>Anaerolineales</taxon>
        <taxon>Anaerolineaceae</taxon>
        <taxon>Pelolinea</taxon>
    </lineage>
</organism>
<dbReference type="OrthoDB" id="3352509at2"/>
<evidence type="ECO:0000256" key="10">
    <source>
        <dbReference type="ARBA" id="ARBA00033062"/>
    </source>
</evidence>
<evidence type="ECO:0000256" key="8">
    <source>
        <dbReference type="ARBA" id="ARBA00022691"/>
    </source>
</evidence>
<dbReference type="GO" id="GO:0046677">
    <property type="term" value="P:response to antibiotic"/>
    <property type="evidence" value="ECO:0007669"/>
    <property type="project" value="UniProtKB-KW"/>
</dbReference>
<dbReference type="GO" id="GO:0008649">
    <property type="term" value="F:rRNA methyltransferase activity"/>
    <property type="evidence" value="ECO:0007669"/>
    <property type="project" value="InterPro"/>
</dbReference>
<evidence type="ECO:0000256" key="4">
    <source>
        <dbReference type="ARBA" id="ARBA00015154"/>
    </source>
</evidence>
<reference evidence="12 13" key="1">
    <citation type="submission" date="2018-08" db="EMBL/GenBank/DDBJ databases">
        <title>Genomic Encyclopedia of Type Strains, Phase IV (KMG-IV): sequencing the most valuable type-strain genomes for metagenomic binning, comparative biology and taxonomic classification.</title>
        <authorList>
            <person name="Goeker M."/>
        </authorList>
    </citation>
    <scope>NUCLEOTIDE SEQUENCE [LARGE SCALE GENOMIC DNA]</scope>
    <source>
        <strain evidence="12 13">DSM 23923</strain>
    </source>
</reference>
<dbReference type="Gene3D" id="3.40.50.150">
    <property type="entry name" value="Vaccinia Virus protein VP39"/>
    <property type="match status" value="1"/>
</dbReference>
<evidence type="ECO:0000256" key="2">
    <source>
        <dbReference type="ARBA" id="ARBA00005487"/>
    </source>
</evidence>
<evidence type="ECO:0000256" key="6">
    <source>
        <dbReference type="ARBA" id="ARBA00022603"/>
    </source>
</evidence>
<keyword evidence="8 11" id="KW-0949">S-adenosyl-L-methionine</keyword>
<evidence type="ECO:0000256" key="3">
    <source>
        <dbReference type="ARBA" id="ARBA00012300"/>
    </source>
</evidence>
<evidence type="ECO:0000256" key="5">
    <source>
        <dbReference type="ARBA" id="ARBA00022552"/>
    </source>
</evidence>
<dbReference type="EMBL" id="QUMS01000003">
    <property type="protein sequence ID" value="REG07079.1"/>
    <property type="molecule type" value="Genomic_DNA"/>
</dbReference>
<evidence type="ECO:0000256" key="9">
    <source>
        <dbReference type="ARBA" id="ARBA00023251"/>
    </source>
</evidence>
<feature type="binding site" evidence="11">
    <location>
        <begin position="178"/>
        <end position="179"/>
    </location>
    <ligand>
        <name>S-adenosyl-L-methionine</name>
        <dbReference type="ChEBI" id="CHEBI:59789"/>
    </ligand>
</feature>